<comment type="caution">
    <text evidence="1">The sequence shown here is derived from an EMBL/GenBank/DDBJ whole genome shotgun (WGS) entry which is preliminary data.</text>
</comment>
<accession>A0ABS2LQT1</accession>
<sequence>MKLTLSNRQLGTVVETMMKMMDACGLPLMVHGAIPPRSLADAVLRAAPRLRESDIGNGQLFVLRTACYDIAWSVFEYESGSIAAFVPALHEGNATVHNLRVEIIDPIGSLASNPLLHFGGGPATDPKAASAYASAAPVSADVLFGPSS</sequence>
<evidence type="ECO:0000313" key="2">
    <source>
        <dbReference type="Proteomes" id="UP000764837"/>
    </source>
</evidence>
<organism evidence="1 2">
    <name type="scientific">Micromonospora luteifusca</name>
    <dbReference type="NCBI Taxonomy" id="709860"/>
    <lineage>
        <taxon>Bacteria</taxon>
        <taxon>Bacillati</taxon>
        <taxon>Actinomycetota</taxon>
        <taxon>Actinomycetes</taxon>
        <taxon>Micromonosporales</taxon>
        <taxon>Micromonosporaceae</taxon>
        <taxon>Micromonospora</taxon>
    </lineage>
</organism>
<protein>
    <submittedName>
        <fullName evidence="1">Uncharacterized protein</fullName>
    </submittedName>
</protein>
<reference evidence="1 2" key="1">
    <citation type="submission" date="2021-01" db="EMBL/GenBank/DDBJ databases">
        <title>Sequencing the genomes of 1000 actinobacteria strains.</title>
        <authorList>
            <person name="Klenk H.-P."/>
        </authorList>
    </citation>
    <scope>NUCLEOTIDE SEQUENCE [LARGE SCALE GENOMIC DNA]</scope>
    <source>
        <strain evidence="1 2">DSM 100204</strain>
    </source>
</reference>
<dbReference type="RefSeq" id="WP_204941513.1">
    <property type="nucleotide sequence ID" value="NZ_JAFBBP010000001.1"/>
</dbReference>
<dbReference type="EMBL" id="JAFBBP010000001">
    <property type="protein sequence ID" value="MBM7490223.1"/>
    <property type="molecule type" value="Genomic_DNA"/>
</dbReference>
<dbReference type="Proteomes" id="UP000764837">
    <property type="component" value="Unassembled WGS sequence"/>
</dbReference>
<evidence type="ECO:0000313" key="1">
    <source>
        <dbReference type="EMBL" id="MBM7490223.1"/>
    </source>
</evidence>
<gene>
    <name evidence="1" type="ORF">JOD64_001445</name>
</gene>
<proteinExistence type="predicted"/>
<keyword evidence="2" id="KW-1185">Reference proteome</keyword>
<name>A0ABS2LQT1_9ACTN</name>